<accession>A0AAV7EF93</accession>
<feature type="region of interest" description="Disordered" evidence="1">
    <location>
        <begin position="1"/>
        <end position="124"/>
    </location>
</feature>
<name>A0AAV7EF93_ARIFI</name>
<reference evidence="2 3" key="1">
    <citation type="submission" date="2021-07" db="EMBL/GenBank/DDBJ databases">
        <title>The Aristolochia fimbriata genome: insights into angiosperm evolution, floral development and chemical biosynthesis.</title>
        <authorList>
            <person name="Jiao Y."/>
        </authorList>
    </citation>
    <scope>NUCLEOTIDE SEQUENCE [LARGE SCALE GENOMIC DNA]</scope>
    <source>
        <strain evidence="2">IBCAS-2021</strain>
        <tissue evidence="2">Leaf</tissue>
    </source>
</reference>
<dbReference type="EMBL" id="JAINDJ010000005">
    <property type="protein sequence ID" value="KAG9447418.1"/>
    <property type="molecule type" value="Genomic_DNA"/>
</dbReference>
<protein>
    <submittedName>
        <fullName evidence="2">Uncharacterized protein</fullName>
    </submittedName>
</protein>
<evidence type="ECO:0000256" key="1">
    <source>
        <dbReference type="SAM" id="MobiDB-lite"/>
    </source>
</evidence>
<sequence>MSEKFKCSDSKWEEESGGDSVRGVGRGCREGDLGGGVGRGSREGKSRGIGRGNREGNREGKSGGGRRGGNGRNREGNQGTEKSGGKSGGARGPGGIKSKSEEAWEEIGRKGKIGKIGRNQEAQRKIKKIGKNQEIMENRGKSRKGMIKRGIREEVLGKSRETGRGQEIKIKEIKLGIEKGKSGGIRGEWE</sequence>
<proteinExistence type="predicted"/>
<comment type="caution">
    <text evidence="2">The sequence shown here is derived from an EMBL/GenBank/DDBJ whole genome shotgun (WGS) entry which is preliminary data.</text>
</comment>
<evidence type="ECO:0000313" key="2">
    <source>
        <dbReference type="EMBL" id="KAG9447418.1"/>
    </source>
</evidence>
<evidence type="ECO:0000313" key="3">
    <source>
        <dbReference type="Proteomes" id="UP000825729"/>
    </source>
</evidence>
<feature type="compositionally biased region" description="Basic and acidic residues" evidence="1">
    <location>
        <begin position="1"/>
        <end position="14"/>
    </location>
</feature>
<feature type="compositionally biased region" description="Basic and acidic residues" evidence="1">
    <location>
        <begin position="40"/>
        <end position="61"/>
    </location>
</feature>
<dbReference type="Proteomes" id="UP000825729">
    <property type="component" value="Unassembled WGS sequence"/>
</dbReference>
<gene>
    <name evidence="2" type="ORF">H6P81_013546</name>
</gene>
<organism evidence="2 3">
    <name type="scientific">Aristolochia fimbriata</name>
    <name type="common">White veined hardy Dutchman's pipe vine</name>
    <dbReference type="NCBI Taxonomy" id="158543"/>
    <lineage>
        <taxon>Eukaryota</taxon>
        <taxon>Viridiplantae</taxon>
        <taxon>Streptophyta</taxon>
        <taxon>Embryophyta</taxon>
        <taxon>Tracheophyta</taxon>
        <taxon>Spermatophyta</taxon>
        <taxon>Magnoliopsida</taxon>
        <taxon>Magnoliidae</taxon>
        <taxon>Piperales</taxon>
        <taxon>Aristolochiaceae</taxon>
        <taxon>Aristolochia</taxon>
    </lineage>
</organism>
<keyword evidence="3" id="KW-1185">Reference proteome</keyword>
<feature type="compositionally biased region" description="Basic and acidic residues" evidence="1">
    <location>
        <begin position="98"/>
        <end position="109"/>
    </location>
</feature>
<dbReference type="AlphaFoldDB" id="A0AAV7EF93"/>
<feature type="compositionally biased region" description="Gly residues" evidence="1">
    <location>
        <begin position="85"/>
        <end position="95"/>
    </location>
</feature>
<feature type="compositionally biased region" description="Gly residues" evidence="1">
    <location>
        <begin position="62"/>
        <end position="71"/>
    </location>
</feature>